<evidence type="ECO:0000313" key="3">
    <source>
        <dbReference type="Proteomes" id="UP000026962"/>
    </source>
</evidence>
<evidence type="ECO:0000313" key="2">
    <source>
        <dbReference type="EnsemblPlants" id="OPUNC07G18600.3"/>
    </source>
</evidence>
<name>A0A0E0LMJ8_ORYPU</name>
<proteinExistence type="predicted"/>
<dbReference type="Gramene" id="OPUNC07G18600.3">
    <property type="protein sequence ID" value="OPUNC07G18600.3"/>
    <property type="gene ID" value="OPUNC07G18600"/>
</dbReference>
<organism evidence="2">
    <name type="scientific">Oryza punctata</name>
    <name type="common">Red rice</name>
    <dbReference type="NCBI Taxonomy" id="4537"/>
    <lineage>
        <taxon>Eukaryota</taxon>
        <taxon>Viridiplantae</taxon>
        <taxon>Streptophyta</taxon>
        <taxon>Embryophyta</taxon>
        <taxon>Tracheophyta</taxon>
        <taxon>Spermatophyta</taxon>
        <taxon>Magnoliopsida</taxon>
        <taxon>Liliopsida</taxon>
        <taxon>Poales</taxon>
        <taxon>Poaceae</taxon>
        <taxon>BOP clade</taxon>
        <taxon>Oryzoideae</taxon>
        <taxon>Oryzeae</taxon>
        <taxon>Oryzinae</taxon>
        <taxon>Oryza</taxon>
    </lineage>
</organism>
<dbReference type="HOGENOM" id="CLU_1707170_0_0_1"/>
<sequence length="154" mass="15821">MLATSVTNSFIPCLDSCDTLFTAISMAGLRSTPRSAYLSRRLAMAYTAMATAATSAADAMGSTISSTFDRGFGQARGNGGSDEMFSGGAGPSSAKLQPSTKWREKRMPVADANPTYAVPVATSERSTLVCSSGFLGLAMPRGAMATVTSALPPS</sequence>
<dbReference type="AlphaFoldDB" id="A0A0E0LMJ8"/>
<keyword evidence="3" id="KW-1185">Reference proteome</keyword>
<dbReference type="EnsemblPlants" id="OPUNC07G18600.3">
    <property type="protein sequence ID" value="OPUNC07G18600.3"/>
    <property type="gene ID" value="OPUNC07G18600"/>
</dbReference>
<protein>
    <submittedName>
        <fullName evidence="2">Uncharacterized protein</fullName>
    </submittedName>
</protein>
<reference evidence="2" key="2">
    <citation type="submission" date="2018-05" db="EMBL/GenBank/DDBJ databases">
        <title>OpunRS2 (Oryza punctata Reference Sequence Version 2).</title>
        <authorList>
            <person name="Zhang J."/>
            <person name="Kudrna D."/>
            <person name="Lee S."/>
            <person name="Talag J."/>
            <person name="Welchert J."/>
            <person name="Wing R.A."/>
        </authorList>
    </citation>
    <scope>NUCLEOTIDE SEQUENCE [LARGE SCALE GENOMIC DNA]</scope>
</reference>
<feature type="region of interest" description="Disordered" evidence="1">
    <location>
        <begin position="71"/>
        <end position="102"/>
    </location>
</feature>
<reference evidence="2" key="1">
    <citation type="submission" date="2015-04" db="UniProtKB">
        <authorList>
            <consortium name="EnsemblPlants"/>
        </authorList>
    </citation>
    <scope>IDENTIFICATION</scope>
</reference>
<evidence type="ECO:0000256" key="1">
    <source>
        <dbReference type="SAM" id="MobiDB-lite"/>
    </source>
</evidence>
<dbReference type="Proteomes" id="UP000026962">
    <property type="component" value="Chromosome 7"/>
</dbReference>
<accession>A0A0E0LMJ8</accession>